<evidence type="ECO:0000313" key="3">
    <source>
        <dbReference type="EMBL" id="MCS4533902.1"/>
    </source>
</evidence>
<dbReference type="Proteomes" id="UP001166947">
    <property type="component" value="Unassembled WGS sequence"/>
</dbReference>
<dbReference type="PANTHER" id="PTHR21600">
    <property type="entry name" value="MITOCHONDRIAL RNA PSEUDOURIDINE SYNTHASE"/>
    <property type="match status" value="1"/>
</dbReference>
<organism evidence="3 4">
    <name type="scientific">Neisseria montereyensis</name>
    <dbReference type="NCBI Taxonomy" id="2973938"/>
    <lineage>
        <taxon>Bacteria</taxon>
        <taxon>Pseudomonadati</taxon>
        <taxon>Pseudomonadota</taxon>
        <taxon>Betaproteobacteria</taxon>
        <taxon>Neisseriales</taxon>
        <taxon>Neisseriaceae</taxon>
        <taxon>Neisseria</taxon>
    </lineage>
</organism>
<keyword evidence="4" id="KW-1185">Reference proteome</keyword>
<dbReference type="RefSeq" id="WP_259291697.1">
    <property type="nucleotide sequence ID" value="NZ_JANUXW010000004.1"/>
</dbReference>
<dbReference type="SUPFAM" id="SSF55120">
    <property type="entry name" value="Pseudouridine synthase"/>
    <property type="match status" value="1"/>
</dbReference>
<proteinExistence type="inferred from homology"/>
<evidence type="ECO:0000313" key="4">
    <source>
        <dbReference type="Proteomes" id="UP001166947"/>
    </source>
</evidence>
<sequence length="215" mass="24318">MFSILLRHADFIAINKPPGIGVHQDKDSDGLTRLLAAQLGLERVWLVHRLDKPTSGILLFALNEQAASQLAQQFAAKTIRKTYLALSDRKPSKKQGWIKGGMAKARRGAWKLTREMENPAVTQFHCMSIETGLRLFVLQPHTGKTHQLRVAMKSIGSPILGDSLYGGTQAARLYLHAWQLSFDFNNQRHYITAPLDENWPNQIQTLLIDTAYRYK</sequence>
<dbReference type="Gene3D" id="3.30.2350.10">
    <property type="entry name" value="Pseudouridine synthase"/>
    <property type="match status" value="1"/>
</dbReference>
<dbReference type="PROSITE" id="PS01129">
    <property type="entry name" value="PSI_RLU"/>
    <property type="match status" value="1"/>
</dbReference>
<feature type="domain" description="Pseudouridine synthase RsuA/RluA-like" evidence="2">
    <location>
        <begin position="10"/>
        <end position="153"/>
    </location>
</feature>
<dbReference type="Pfam" id="PF00849">
    <property type="entry name" value="PseudoU_synth_2"/>
    <property type="match status" value="1"/>
</dbReference>
<dbReference type="CDD" id="cd02869">
    <property type="entry name" value="PseudoU_synth_RluA_like"/>
    <property type="match status" value="1"/>
</dbReference>
<gene>
    <name evidence="3" type="ORF">NXS09_06260</name>
</gene>
<dbReference type="InterPro" id="IPR006224">
    <property type="entry name" value="PsdUridine_synth_RluA-like_CS"/>
</dbReference>
<dbReference type="InterPro" id="IPR006508">
    <property type="entry name" value="PsdUridine_synth_RluA-like"/>
</dbReference>
<comment type="caution">
    <text evidence="3">The sequence shown here is derived from an EMBL/GenBank/DDBJ whole genome shotgun (WGS) entry which is preliminary data.</text>
</comment>
<reference evidence="3" key="1">
    <citation type="submission" date="2022-08" db="EMBL/GenBank/DDBJ databases">
        <authorList>
            <person name="Volokhov D.V."/>
            <person name="Furtak V.A."/>
            <person name="Zagorodnyaya T.A."/>
        </authorList>
    </citation>
    <scope>NUCLEOTIDE SEQUENCE</scope>
    <source>
        <strain evidence="3">CSL10203-ORH2</strain>
    </source>
</reference>
<comment type="similarity">
    <text evidence="1">Belongs to the pseudouridine synthase RluA family.</text>
</comment>
<dbReference type="EMBL" id="JANUXW010000004">
    <property type="protein sequence ID" value="MCS4533902.1"/>
    <property type="molecule type" value="Genomic_DNA"/>
</dbReference>
<reference evidence="3" key="2">
    <citation type="journal article" date="2023" name="Curr. Microbiol.">
        <title>Neisseria montereyensis sp. nov., Isolated from Oropharynx of California Sea Lion (Zalophus californianus): Genomic, Phylogenetic, and Phenotypic Study.</title>
        <authorList>
            <person name="Volokhov D.V."/>
            <person name="Zagorodnyaya T.A."/>
            <person name="Furtak V.A."/>
            <person name="Nattanmai G."/>
            <person name="Randall L."/>
            <person name="Jose S."/>
            <person name="Gao Y."/>
            <person name="Gulland F.M."/>
            <person name="Eisenberg T."/>
            <person name="Delmonte P."/>
            <person name="Blom J."/>
            <person name="Mitchell K.K."/>
        </authorList>
    </citation>
    <scope>NUCLEOTIDE SEQUENCE</scope>
    <source>
        <strain evidence="3">CSL10203-ORH2</strain>
    </source>
</reference>
<dbReference type="InterPro" id="IPR050188">
    <property type="entry name" value="RluA_PseudoU_synthase"/>
</dbReference>
<dbReference type="PANTHER" id="PTHR21600:SF87">
    <property type="entry name" value="RNA PSEUDOURIDYLATE SYNTHASE DOMAIN-CONTAINING PROTEIN 1"/>
    <property type="match status" value="1"/>
</dbReference>
<dbReference type="NCBIfam" id="TIGR01621">
    <property type="entry name" value="RluA-like"/>
    <property type="match status" value="1"/>
</dbReference>
<dbReference type="InterPro" id="IPR020103">
    <property type="entry name" value="PsdUridine_synth_cat_dom_sf"/>
</dbReference>
<protein>
    <submittedName>
        <fullName evidence="3">TIGR01621 family pseudouridine synthase</fullName>
    </submittedName>
</protein>
<dbReference type="InterPro" id="IPR006145">
    <property type="entry name" value="PsdUridine_synth_RsuA/RluA"/>
</dbReference>
<evidence type="ECO:0000259" key="2">
    <source>
        <dbReference type="Pfam" id="PF00849"/>
    </source>
</evidence>
<name>A0ABT2FCM4_9NEIS</name>
<evidence type="ECO:0000256" key="1">
    <source>
        <dbReference type="ARBA" id="ARBA00010876"/>
    </source>
</evidence>
<accession>A0ABT2FCM4</accession>